<dbReference type="Gene3D" id="1.10.340.70">
    <property type="match status" value="1"/>
</dbReference>
<dbReference type="Pfam" id="PF17921">
    <property type="entry name" value="Integrase_H2C2"/>
    <property type="match status" value="1"/>
</dbReference>
<feature type="region of interest" description="Disordered" evidence="9">
    <location>
        <begin position="353"/>
        <end position="391"/>
    </location>
</feature>
<evidence type="ECO:0000256" key="2">
    <source>
        <dbReference type="ARBA" id="ARBA00022695"/>
    </source>
</evidence>
<accession>A0A0N4YUK2</accession>
<evidence type="ECO:0000313" key="13">
    <source>
        <dbReference type="EMBL" id="VDL84663.1"/>
    </source>
</evidence>
<dbReference type="SUPFAM" id="SSF53098">
    <property type="entry name" value="Ribonuclease H-like"/>
    <property type="match status" value="1"/>
</dbReference>
<feature type="domain" description="Peptidase A2" evidence="11">
    <location>
        <begin position="449"/>
        <end position="462"/>
    </location>
</feature>
<dbReference type="InterPro" id="IPR012337">
    <property type="entry name" value="RNaseH-like_sf"/>
</dbReference>
<evidence type="ECO:0000259" key="12">
    <source>
        <dbReference type="PROSITE" id="PS50994"/>
    </source>
</evidence>
<evidence type="ECO:0000256" key="7">
    <source>
        <dbReference type="PROSITE-ProRule" id="PRU00047"/>
    </source>
</evidence>
<name>A0A0N4YUK2_NIPBR</name>
<evidence type="ECO:0000256" key="1">
    <source>
        <dbReference type="ARBA" id="ARBA00022679"/>
    </source>
</evidence>
<dbReference type="WBParaSite" id="NBR_0002092401-mRNA-1">
    <property type="protein sequence ID" value="NBR_0002092401-mRNA-1"/>
    <property type="gene ID" value="NBR_0002092401"/>
</dbReference>
<feature type="domain" description="Integrase catalytic" evidence="12">
    <location>
        <begin position="836"/>
        <end position="929"/>
    </location>
</feature>
<keyword evidence="6" id="KW-0695">RNA-directed DNA polymerase</keyword>
<evidence type="ECO:0000256" key="3">
    <source>
        <dbReference type="ARBA" id="ARBA00022722"/>
    </source>
</evidence>
<feature type="domain" description="CCHC-type" evidence="10">
    <location>
        <begin position="295"/>
        <end position="310"/>
    </location>
</feature>
<dbReference type="InterPro" id="IPR036875">
    <property type="entry name" value="Znf_CCHC_sf"/>
</dbReference>
<dbReference type="InterPro" id="IPR001584">
    <property type="entry name" value="Integrase_cat-core"/>
</dbReference>
<dbReference type="GO" id="GO:0019899">
    <property type="term" value="F:enzyme binding"/>
    <property type="evidence" value="ECO:0007669"/>
    <property type="project" value="UniProtKB-ARBA"/>
</dbReference>
<dbReference type="InterPro" id="IPR041588">
    <property type="entry name" value="Integrase_H2C2"/>
</dbReference>
<dbReference type="GO" id="GO:0006508">
    <property type="term" value="P:proteolysis"/>
    <property type="evidence" value="ECO:0007669"/>
    <property type="project" value="InterPro"/>
</dbReference>
<keyword evidence="2" id="KW-0548">Nucleotidyltransferase</keyword>
<proteinExistence type="predicted"/>
<dbReference type="InterPro" id="IPR001995">
    <property type="entry name" value="Peptidase_A2_cat"/>
</dbReference>
<reference evidence="15" key="1">
    <citation type="submission" date="2017-02" db="UniProtKB">
        <authorList>
            <consortium name="WormBaseParasite"/>
        </authorList>
    </citation>
    <scope>IDENTIFICATION</scope>
</reference>
<dbReference type="GO" id="GO:0003964">
    <property type="term" value="F:RNA-directed DNA polymerase activity"/>
    <property type="evidence" value="ECO:0007669"/>
    <property type="project" value="UniProtKB-KW"/>
</dbReference>
<dbReference type="PANTHER" id="PTHR47331">
    <property type="entry name" value="PHD-TYPE DOMAIN-CONTAINING PROTEIN"/>
    <property type="match status" value="1"/>
</dbReference>
<dbReference type="OMA" id="WITFTAS"/>
<organism evidence="15">
    <name type="scientific">Nippostrongylus brasiliensis</name>
    <name type="common">Rat hookworm</name>
    <dbReference type="NCBI Taxonomy" id="27835"/>
    <lineage>
        <taxon>Eukaryota</taxon>
        <taxon>Metazoa</taxon>
        <taxon>Ecdysozoa</taxon>
        <taxon>Nematoda</taxon>
        <taxon>Chromadorea</taxon>
        <taxon>Rhabditida</taxon>
        <taxon>Rhabditina</taxon>
        <taxon>Rhabditomorpha</taxon>
        <taxon>Strongyloidea</taxon>
        <taxon>Heligmosomidae</taxon>
        <taxon>Nippostrongylus</taxon>
    </lineage>
</organism>
<evidence type="ECO:0000259" key="11">
    <source>
        <dbReference type="PROSITE" id="PS50175"/>
    </source>
</evidence>
<sequence>MDEYEDLWKSELQPPSDEQERKAFVTTERLRIRKAKAVLDSEVANVDNAFERYIKAADSLESNTPSLDEILERVSSNVEKASVILEKGRETLTVIARLQEELDEIEKACMRNKMDDTYKMSYLLDALQGEAKETVKQHEVSGTTYPLVIARLKEKYGNSQALVEQLIRRLQETRAQSYRLEHQDKLWEEMSSIVSQLQLKGENVDNSFLQSQLLGKFAEGVQRHVLRVKENQMSNNAWNTRTLLNCVKEYIRTELQIVNQMRKRQDQHHQRSSIVDRRSIRTERKTPSNSARQSCFYCGKGGHTPKDCTEVVTREQRLMFMRKRDLCLNCGSQDHWAVNCKGGSCRECKQHGHHTSLCPQLPSQKRKFSVTQETKKPPSGPNKFVAKRSTQKSATAPKVNTIVSAPELPQEAVPEATTSVNVHRSMSNVHIQVGQAQVLNPKNHALEPIYVLLDTGADRSFICSELADRLQLQDFESIELNINTFGSKQPLKRTCGVTSLQMWDKSGTLHKIMVTKIDIVTEPMARHSLSQEDKQFLFKNNIDLSITQEITDIKPQVLLGCADLYTFLDQGLSPQVTLPSGLTLIPSRLGYLVSGCSSSRDHAKRLETDSTVCVTSSEVKEEIQSWEDFYQACVISTVTKSTSELLDWTRHNRLPPAKRTMAYVLRFIHQLSLKLNNELRERMERNIPELRHMSSEPYITATENEMALRLLIRHHQKTEFTPVQLKALKQLNVQPDEFGILRCRGRLGNAQMAVDTKYPMLVASKTDLSDAIVKEAHLPYHCSVAQTMANVRQRFWIPKLRQMVKKVVRLCVPCQRINSLPFKYPDMEDLPNRRVQRTRPFEHVGIDYFGPMSAKQGDFPVKVYGIIITCTATRLVHLELVPEMSTEHLLHALRRFFARRGIPASITSDNEPRYDIEALLNAPLLAVGFVLLAAFVSNSLSCQDIDVFSHRHSRCSFSPKGTKRCTLETTEVMKLNSFNQDACIRLLHRRSLQKELRIQWKRLQLKCVKGDSVFTRNTIQRVVDSKRCSHSGSCTNDKCVNISASSLIPELERGNHYPGITRCVESCGGPGCGCFYLSSGCLFYRIFHVPTDTRIYEMFKCPQWREELELEVNLITQQGKTAKSAVTLQPTVPVNLDGMRITLSALSVPPTPALSSTFISDGSNLAIWNSDKNAHLLCESESDAKSLNCSVTTACNCEPAENKVICLCNDVNITKIFSENIENRFPIRRPWITFTASKDDPTTTVAEIPSFTTAELIVHLRDQFDKTVTVRYSGDEEAAVWTEQIRSKTQYAEIGNGAEAMDKAKKTPTVTAAAGNNTTTTTTPAAPLTNTKPTTLPRRPDPPKKPTAPASSSTVPPPKRK</sequence>
<dbReference type="Pfam" id="PF05585">
    <property type="entry name" value="DUF1758"/>
    <property type="match status" value="1"/>
</dbReference>
<dbReference type="InterPro" id="IPR005312">
    <property type="entry name" value="DUF1759"/>
</dbReference>
<evidence type="ECO:0000256" key="9">
    <source>
        <dbReference type="SAM" id="MobiDB-lite"/>
    </source>
</evidence>
<keyword evidence="8" id="KW-0175">Coiled coil</keyword>
<dbReference type="SMART" id="SM00343">
    <property type="entry name" value="ZnF_C2HC"/>
    <property type="match status" value="3"/>
</dbReference>
<reference evidence="13 14" key="2">
    <citation type="submission" date="2018-11" db="EMBL/GenBank/DDBJ databases">
        <authorList>
            <consortium name="Pathogen Informatics"/>
        </authorList>
    </citation>
    <scope>NUCLEOTIDE SEQUENCE [LARGE SCALE GENOMIC DNA]</scope>
</reference>
<feature type="region of interest" description="Disordered" evidence="9">
    <location>
        <begin position="262"/>
        <end position="291"/>
    </location>
</feature>
<evidence type="ECO:0000256" key="8">
    <source>
        <dbReference type="SAM" id="Coils"/>
    </source>
</evidence>
<dbReference type="GO" id="GO:0005737">
    <property type="term" value="C:cytoplasm"/>
    <property type="evidence" value="ECO:0007669"/>
    <property type="project" value="UniProtKB-ARBA"/>
</dbReference>
<protein>
    <submittedName>
        <fullName evidence="15">CCHC-type domain-containing protein</fullName>
    </submittedName>
</protein>
<evidence type="ECO:0000256" key="4">
    <source>
        <dbReference type="ARBA" id="ARBA00022759"/>
    </source>
</evidence>
<dbReference type="EMBL" id="UYSL01025690">
    <property type="protein sequence ID" value="VDL84663.1"/>
    <property type="molecule type" value="Genomic_DNA"/>
</dbReference>
<evidence type="ECO:0000313" key="14">
    <source>
        <dbReference type="Proteomes" id="UP000271162"/>
    </source>
</evidence>
<dbReference type="Gene3D" id="4.10.60.10">
    <property type="entry name" value="Zinc finger, CCHC-type"/>
    <property type="match status" value="1"/>
</dbReference>
<evidence type="ECO:0000256" key="6">
    <source>
        <dbReference type="ARBA" id="ARBA00022918"/>
    </source>
</evidence>
<evidence type="ECO:0000313" key="15">
    <source>
        <dbReference type="WBParaSite" id="NBR_0002092401-mRNA-1"/>
    </source>
</evidence>
<feature type="region of interest" description="Disordered" evidence="9">
    <location>
        <begin position="1301"/>
        <end position="1361"/>
    </location>
</feature>
<dbReference type="GO" id="GO:0004519">
    <property type="term" value="F:endonuclease activity"/>
    <property type="evidence" value="ECO:0007669"/>
    <property type="project" value="UniProtKB-KW"/>
</dbReference>
<dbReference type="InterPro" id="IPR008737">
    <property type="entry name" value="DUF1758"/>
</dbReference>
<feature type="compositionally biased region" description="Low complexity" evidence="9">
    <location>
        <begin position="1307"/>
        <end position="1337"/>
    </location>
</feature>
<feature type="region of interest" description="Disordered" evidence="9">
    <location>
        <begin position="1"/>
        <end position="21"/>
    </location>
</feature>
<dbReference type="GO" id="GO:0004190">
    <property type="term" value="F:aspartic-type endopeptidase activity"/>
    <property type="evidence" value="ECO:0007669"/>
    <property type="project" value="InterPro"/>
</dbReference>
<dbReference type="InterPro" id="IPR036397">
    <property type="entry name" value="RNaseH_sf"/>
</dbReference>
<dbReference type="Pfam" id="PF07245">
    <property type="entry name" value="Phlebovirus_G2"/>
    <property type="match status" value="1"/>
</dbReference>
<evidence type="ECO:0000256" key="5">
    <source>
        <dbReference type="ARBA" id="ARBA00022801"/>
    </source>
</evidence>
<dbReference type="PROSITE" id="PS50158">
    <property type="entry name" value="ZF_CCHC"/>
    <property type="match status" value="1"/>
</dbReference>
<dbReference type="GO" id="GO:0003676">
    <property type="term" value="F:nucleic acid binding"/>
    <property type="evidence" value="ECO:0007669"/>
    <property type="project" value="InterPro"/>
</dbReference>
<dbReference type="PROSITE" id="PS00141">
    <property type="entry name" value="ASP_PROTEASE"/>
    <property type="match status" value="1"/>
</dbReference>
<dbReference type="PANTHER" id="PTHR47331:SF1">
    <property type="entry name" value="GAG-LIKE PROTEIN"/>
    <property type="match status" value="1"/>
</dbReference>
<dbReference type="SUPFAM" id="SSF57756">
    <property type="entry name" value="Retrovirus zinc finger-like domains"/>
    <property type="match status" value="2"/>
</dbReference>
<dbReference type="InterPro" id="IPR001878">
    <property type="entry name" value="Znf_CCHC"/>
</dbReference>
<evidence type="ECO:0000259" key="10">
    <source>
        <dbReference type="PROSITE" id="PS50158"/>
    </source>
</evidence>
<keyword evidence="7" id="KW-0863">Zinc-finger</keyword>
<feature type="coiled-coil region" evidence="8">
    <location>
        <begin position="149"/>
        <end position="183"/>
    </location>
</feature>
<keyword evidence="3" id="KW-0540">Nuclease</keyword>
<dbReference type="InterPro" id="IPR009878">
    <property type="entry name" value="Phlebovirus_G2_fusion"/>
</dbReference>
<dbReference type="GO" id="GO:0008270">
    <property type="term" value="F:zinc ion binding"/>
    <property type="evidence" value="ECO:0007669"/>
    <property type="project" value="UniProtKB-KW"/>
</dbReference>
<keyword evidence="1" id="KW-0808">Transferase</keyword>
<dbReference type="Proteomes" id="UP000271162">
    <property type="component" value="Unassembled WGS sequence"/>
</dbReference>
<keyword evidence="4" id="KW-0255">Endonuclease</keyword>
<keyword evidence="7" id="KW-0479">Metal-binding</keyword>
<dbReference type="PROSITE" id="PS50994">
    <property type="entry name" value="INTEGRASE"/>
    <property type="match status" value="1"/>
</dbReference>
<dbReference type="Pfam" id="PF03564">
    <property type="entry name" value="DUF1759"/>
    <property type="match status" value="1"/>
</dbReference>
<dbReference type="Gene3D" id="3.30.420.10">
    <property type="entry name" value="Ribonuclease H-like superfamily/Ribonuclease H"/>
    <property type="match status" value="1"/>
</dbReference>
<keyword evidence="7" id="KW-0862">Zinc</keyword>
<dbReference type="GO" id="GO:0015074">
    <property type="term" value="P:DNA integration"/>
    <property type="evidence" value="ECO:0007669"/>
    <property type="project" value="InterPro"/>
</dbReference>
<keyword evidence="5" id="KW-0378">Hydrolase</keyword>
<feature type="compositionally biased region" description="Basic and acidic residues" evidence="9">
    <location>
        <begin position="263"/>
        <end position="286"/>
    </location>
</feature>
<dbReference type="InterPro" id="IPR001969">
    <property type="entry name" value="Aspartic_peptidase_AS"/>
</dbReference>
<gene>
    <name evidence="13" type="ORF">NBR_LOCUS20925</name>
</gene>
<dbReference type="PROSITE" id="PS50175">
    <property type="entry name" value="ASP_PROT_RETROV"/>
    <property type="match status" value="1"/>
</dbReference>
<keyword evidence="14" id="KW-1185">Reference proteome</keyword>
<dbReference type="Gene3D" id="2.60.98.50">
    <property type="match status" value="1"/>
</dbReference>